<feature type="transmembrane region" description="Helical" evidence="7">
    <location>
        <begin position="45"/>
        <end position="64"/>
    </location>
</feature>
<dbReference type="PANTHER" id="PTHR33452">
    <property type="entry name" value="OXIDOREDUCTASE CATD-RELATED"/>
    <property type="match status" value="1"/>
</dbReference>
<evidence type="ECO:0000313" key="9">
    <source>
        <dbReference type="Proteomes" id="UP000501868"/>
    </source>
</evidence>
<protein>
    <submittedName>
        <fullName evidence="8">DoxX family protein</fullName>
    </submittedName>
</protein>
<evidence type="ECO:0000256" key="2">
    <source>
        <dbReference type="ARBA" id="ARBA00006679"/>
    </source>
</evidence>
<dbReference type="InterPro" id="IPR051907">
    <property type="entry name" value="DoxX-like_oxidoreductase"/>
</dbReference>
<dbReference type="InterPro" id="IPR032808">
    <property type="entry name" value="DoxX"/>
</dbReference>
<dbReference type="GO" id="GO:0005886">
    <property type="term" value="C:plasma membrane"/>
    <property type="evidence" value="ECO:0007669"/>
    <property type="project" value="UniProtKB-SubCell"/>
</dbReference>
<comment type="subcellular location">
    <subcellularLocation>
        <location evidence="1">Cell membrane</location>
        <topology evidence="1">Multi-pass membrane protein</topology>
    </subcellularLocation>
</comment>
<gene>
    <name evidence="8" type="ORF">HFZ78_00295</name>
</gene>
<keyword evidence="5 7" id="KW-1133">Transmembrane helix</keyword>
<dbReference type="Proteomes" id="UP000501868">
    <property type="component" value="Chromosome"/>
</dbReference>
<keyword evidence="6 7" id="KW-0472">Membrane</keyword>
<dbReference type="Pfam" id="PF07681">
    <property type="entry name" value="DoxX"/>
    <property type="match status" value="1"/>
</dbReference>
<feature type="transmembrane region" description="Helical" evidence="7">
    <location>
        <begin position="9"/>
        <end position="25"/>
    </location>
</feature>
<feature type="transmembrane region" description="Helical" evidence="7">
    <location>
        <begin position="71"/>
        <end position="93"/>
    </location>
</feature>
<evidence type="ECO:0000256" key="5">
    <source>
        <dbReference type="ARBA" id="ARBA00022989"/>
    </source>
</evidence>
<feature type="transmembrane region" description="Helical" evidence="7">
    <location>
        <begin position="105"/>
        <end position="124"/>
    </location>
</feature>
<dbReference type="PANTHER" id="PTHR33452:SF1">
    <property type="entry name" value="INNER MEMBRANE PROTEIN YPHA-RELATED"/>
    <property type="match status" value="1"/>
</dbReference>
<proteinExistence type="inferred from homology"/>
<evidence type="ECO:0000256" key="4">
    <source>
        <dbReference type="ARBA" id="ARBA00022692"/>
    </source>
</evidence>
<evidence type="ECO:0000313" key="8">
    <source>
        <dbReference type="EMBL" id="QIZ05396.1"/>
    </source>
</evidence>
<organism evidence="8 9">
    <name type="scientific">Priestia megaterium</name>
    <name type="common">Bacillus megaterium</name>
    <dbReference type="NCBI Taxonomy" id="1404"/>
    <lineage>
        <taxon>Bacteria</taxon>
        <taxon>Bacillati</taxon>
        <taxon>Bacillota</taxon>
        <taxon>Bacilli</taxon>
        <taxon>Bacillales</taxon>
        <taxon>Bacillaceae</taxon>
        <taxon>Priestia</taxon>
    </lineage>
</organism>
<keyword evidence="3" id="KW-1003">Cell membrane</keyword>
<dbReference type="AlphaFoldDB" id="A0A6H1NVV4"/>
<evidence type="ECO:0000256" key="1">
    <source>
        <dbReference type="ARBA" id="ARBA00004651"/>
    </source>
</evidence>
<dbReference type="EMBL" id="CP051128">
    <property type="protein sequence ID" value="QIZ05396.1"/>
    <property type="molecule type" value="Genomic_DNA"/>
</dbReference>
<evidence type="ECO:0000256" key="7">
    <source>
        <dbReference type="SAM" id="Phobius"/>
    </source>
</evidence>
<evidence type="ECO:0000256" key="3">
    <source>
        <dbReference type="ARBA" id="ARBA00022475"/>
    </source>
</evidence>
<name>A0A6H1NVV4_PRIMG</name>
<sequence>MKKSEVGTLILRLFLGVSFFIHGVSKFQNGIENTMGWFDSLGIPGFMGYIVAIIELVGGLLLTIGFGTRYIAALFVFIMIGAIWKVKLAAGFMGNGQGTGFELDLAFAVMAVYIFLNSNSALSLDSKLFSKNPQ</sequence>
<reference evidence="8 9" key="1">
    <citation type="submission" date="2020-04" db="EMBL/GenBank/DDBJ databases">
        <title>Genome-Wide Identification of 5-Methylcytosine Sites in Bacterial Genomes By High-Throughput Sequencing of MspJI Restriction Fragments.</title>
        <authorList>
            <person name="Wu V."/>
        </authorList>
    </citation>
    <scope>NUCLEOTIDE SEQUENCE [LARGE SCALE GENOMIC DNA]</scope>
    <source>
        <strain evidence="8 9">S2</strain>
    </source>
</reference>
<comment type="similarity">
    <text evidence="2">Belongs to the DoxX family.</text>
</comment>
<reference evidence="8 9" key="2">
    <citation type="submission" date="2020-04" db="EMBL/GenBank/DDBJ databases">
        <authorList>
            <person name="Fomenkov A."/>
            <person name="Anton B.P."/>
            <person name="Roberts R.J."/>
        </authorList>
    </citation>
    <scope>NUCLEOTIDE SEQUENCE [LARGE SCALE GENOMIC DNA]</scope>
    <source>
        <strain evidence="8 9">S2</strain>
    </source>
</reference>
<accession>A0A6H1NVV4</accession>
<keyword evidence="4 7" id="KW-0812">Transmembrane</keyword>
<evidence type="ECO:0000256" key="6">
    <source>
        <dbReference type="ARBA" id="ARBA00023136"/>
    </source>
</evidence>